<gene>
    <name evidence="2" type="ORF">K933_03825</name>
</gene>
<dbReference type="AlphaFoldDB" id="V4GWC5"/>
<name>V4GWC5_9EURY</name>
<dbReference type="GO" id="GO:0016491">
    <property type="term" value="F:oxidoreductase activity"/>
    <property type="evidence" value="ECO:0007669"/>
    <property type="project" value="TreeGrafter"/>
</dbReference>
<dbReference type="InterPro" id="IPR011989">
    <property type="entry name" value="ARM-like"/>
</dbReference>
<feature type="compositionally biased region" description="Acidic residues" evidence="1">
    <location>
        <begin position="32"/>
        <end position="41"/>
    </location>
</feature>
<protein>
    <recommendedName>
        <fullName evidence="4">PBS lyase HEAT domain-containing protein repeat-containing protein</fullName>
    </recommendedName>
</protein>
<reference evidence="2 3" key="1">
    <citation type="journal article" date="2013" name="Genome Announc.">
        <title>Draft Genome Sequence of 'Candidatus Halobonum tyrrellensis' Strain G22, Isolated from the Hypersaline Waters of Lake Tyrrell, Australia.</title>
        <authorList>
            <person name="Ugalde J.A."/>
            <person name="Narasingarao P."/>
            <person name="Kuo S."/>
            <person name="Podell S."/>
            <person name="Allen E.E."/>
        </authorList>
    </citation>
    <scope>NUCLEOTIDE SEQUENCE [LARGE SCALE GENOMIC DNA]</scope>
    <source>
        <strain evidence="2 3">G22</strain>
    </source>
</reference>
<dbReference type="Gene3D" id="1.25.10.10">
    <property type="entry name" value="Leucine-rich Repeat Variant"/>
    <property type="match status" value="1"/>
</dbReference>
<comment type="caution">
    <text evidence="2">The sequence shown here is derived from an EMBL/GenBank/DDBJ whole genome shotgun (WGS) entry which is preliminary data.</text>
</comment>
<dbReference type="PANTHER" id="PTHR12697">
    <property type="entry name" value="PBS LYASE HEAT-LIKE PROTEIN"/>
    <property type="match status" value="1"/>
</dbReference>
<dbReference type="SUPFAM" id="SSF48371">
    <property type="entry name" value="ARM repeat"/>
    <property type="match status" value="1"/>
</dbReference>
<organism evidence="2 3">
    <name type="scientific">Candidatus Halobonum tyrrellensis G22</name>
    <dbReference type="NCBI Taxonomy" id="1324957"/>
    <lineage>
        <taxon>Archaea</taxon>
        <taxon>Methanobacteriati</taxon>
        <taxon>Methanobacteriota</taxon>
        <taxon>Stenosarchaea group</taxon>
        <taxon>Halobacteria</taxon>
        <taxon>Halobacteriales</taxon>
        <taxon>Haloferacaceae</taxon>
        <taxon>Candidatus Halobonum</taxon>
    </lineage>
</organism>
<feature type="region of interest" description="Disordered" evidence="1">
    <location>
        <begin position="1"/>
        <end position="226"/>
    </location>
</feature>
<feature type="compositionally biased region" description="Basic and acidic residues" evidence="1">
    <location>
        <begin position="187"/>
        <end position="211"/>
    </location>
</feature>
<evidence type="ECO:0000313" key="2">
    <source>
        <dbReference type="EMBL" id="ESP89456.1"/>
    </source>
</evidence>
<dbReference type="Pfam" id="PF13646">
    <property type="entry name" value="HEAT_2"/>
    <property type="match status" value="1"/>
</dbReference>
<dbReference type="PATRIC" id="fig|1324957.4.peg.778"/>
<dbReference type="Proteomes" id="UP000017840">
    <property type="component" value="Unassembled WGS sequence"/>
</dbReference>
<dbReference type="SMART" id="SM00567">
    <property type="entry name" value="EZ_HEAT"/>
    <property type="match status" value="4"/>
</dbReference>
<feature type="compositionally biased region" description="Acidic residues" evidence="1">
    <location>
        <begin position="48"/>
        <end position="122"/>
    </location>
</feature>
<sequence length="542" mass="58416">METLLEPTRRLTGMSDDDPDNDGSAETGADGAEPEGSEETERDGSETPADEGSADGADAGEESSTETDEVESETDEPIEDAPADDGEGSSTDGEDSSTDDDDETTETDDAADEGEPEAETEGDVPAVSAEELNARLDEIETELDGAETEADLDRVDAQLDEFEADVEAATLPEPEEGDDDDDEEDAVDPREELESRISDLRDEVEEKRGPYAEEVVTDVEEAQSTLRDTRWTERGLTELAAPVASFLEDVNDALGTNLQQTGSNPEGLASDLDGAVEAVESRDLDPDEDDETIRALLEATDALASGLDDAQEWDDLETHEKLEAQGYYDCLGHYKDFPPEWAAMKEWEQRGNVEMVLLALESLQSDFMERHAMETLVRMNDQAAFDEMHQRANKRDKPAIEALGTMAADDAVETLVEYVDADSDPALQKVTFKALGRIGHPDAVQPLANKLVMDDDNVRPIAARALGLIGDTRAVGPLVDTLENDDSDNVRAAAAWALRQIGTEEALKAAAAHADDRSFIVQSEADKAGDALADGEAEATTA</sequence>
<keyword evidence="3" id="KW-1185">Reference proteome</keyword>
<dbReference type="PANTHER" id="PTHR12697:SF5">
    <property type="entry name" value="DEOXYHYPUSINE HYDROXYLASE"/>
    <property type="match status" value="1"/>
</dbReference>
<evidence type="ECO:0008006" key="4">
    <source>
        <dbReference type="Google" id="ProtNLM"/>
    </source>
</evidence>
<dbReference type="eggNOG" id="arCOG04653">
    <property type="taxonomic scope" value="Archaea"/>
</dbReference>
<proteinExistence type="predicted"/>
<dbReference type="InterPro" id="IPR004155">
    <property type="entry name" value="PBS_lyase_HEAT"/>
</dbReference>
<dbReference type="EMBL" id="ASGZ01000010">
    <property type="protein sequence ID" value="ESP89456.1"/>
    <property type="molecule type" value="Genomic_DNA"/>
</dbReference>
<accession>V4GWC5</accession>
<feature type="compositionally biased region" description="Acidic residues" evidence="1">
    <location>
        <begin position="173"/>
        <end position="186"/>
    </location>
</feature>
<evidence type="ECO:0000256" key="1">
    <source>
        <dbReference type="SAM" id="MobiDB-lite"/>
    </source>
</evidence>
<evidence type="ECO:0000313" key="3">
    <source>
        <dbReference type="Proteomes" id="UP000017840"/>
    </source>
</evidence>
<dbReference type="InterPro" id="IPR016024">
    <property type="entry name" value="ARM-type_fold"/>
</dbReference>
<feature type="compositionally biased region" description="Acidic residues" evidence="1">
    <location>
        <begin position="139"/>
        <end position="150"/>
    </location>
</feature>
<dbReference type="STRING" id="1324957.K933_03825"/>